<gene>
    <name evidence="2" type="ORF">H9704_00745</name>
</gene>
<sequence length="56" mass="6036">MKIYKKAVLAVSIFAMAAGAAMTSAGAQETYLPPVMVQGTVSEKTETRYMHTRGQL</sequence>
<evidence type="ECO:0000313" key="2">
    <source>
        <dbReference type="EMBL" id="HJC04684.1"/>
    </source>
</evidence>
<feature type="signal peptide" evidence="1">
    <location>
        <begin position="1"/>
        <end position="27"/>
    </location>
</feature>
<evidence type="ECO:0000256" key="1">
    <source>
        <dbReference type="SAM" id="SignalP"/>
    </source>
</evidence>
<dbReference type="EMBL" id="DWWT01000002">
    <property type="protein sequence ID" value="HJC04684.1"/>
    <property type="molecule type" value="Genomic_DNA"/>
</dbReference>
<comment type="caution">
    <text evidence="2">The sequence shown here is derived from an EMBL/GenBank/DDBJ whole genome shotgun (WGS) entry which is preliminary data.</text>
</comment>
<feature type="chain" id="PRO_5039701999" evidence="1">
    <location>
        <begin position="28"/>
        <end position="56"/>
    </location>
</feature>
<proteinExistence type="predicted"/>
<organism evidence="2 3">
    <name type="scientific">Candidatus Enterocloster excrementipullorum</name>
    <dbReference type="NCBI Taxonomy" id="2838559"/>
    <lineage>
        <taxon>Bacteria</taxon>
        <taxon>Bacillati</taxon>
        <taxon>Bacillota</taxon>
        <taxon>Clostridia</taxon>
        <taxon>Lachnospirales</taxon>
        <taxon>Lachnospiraceae</taxon>
        <taxon>Enterocloster</taxon>
    </lineage>
</organism>
<reference evidence="2" key="2">
    <citation type="submission" date="2021-04" db="EMBL/GenBank/DDBJ databases">
        <authorList>
            <person name="Gilroy R."/>
        </authorList>
    </citation>
    <scope>NUCLEOTIDE SEQUENCE</scope>
    <source>
        <strain evidence="2">CHK180-15479</strain>
    </source>
</reference>
<reference evidence="2" key="1">
    <citation type="journal article" date="2021" name="PeerJ">
        <title>Extensive microbial diversity within the chicken gut microbiome revealed by metagenomics and culture.</title>
        <authorList>
            <person name="Gilroy R."/>
            <person name="Ravi A."/>
            <person name="Getino M."/>
            <person name="Pursley I."/>
            <person name="Horton D.L."/>
            <person name="Alikhan N.F."/>
            <person name="Baker D."/>
            <person name="Gharbi K."/>
            <person name="Hall N."/>
            <person name="Watson M."/>
            <person name="Adriaenssens E.M."/>
            <person name="Foster-Nyarko E."/>
            <person name="Jarju S."/>
            <person name="Secka A."/>
            <person name="Antonio M."/>
            <person name="Oren A."/>
            <person name="Chaudhuri R.R."/>
            <person name="La Ragione R."/>
            <person name="Hildebrand F."/>
            <person name="Pallen M.J."/>
        </authorList>
    </citation>
    <scope>NUCLEOTIDE SEQUENCE</scope>
    <source>
        <strain evidence="2">CHK180-15479</strain>
    </source>
</reference>
<keyword evidence="1" id="KW-0732">Signal</keyword>
<dbReference type="Proteomes" id="UP000823910">
    <property type="component" value="Unassembled WGS sequence"/>
</dbReference>
<dbReference type="AlphaFoldDB" id="A0A9D2MY83"/>
<name>A0A9D2MY83_9FIRM</name>
<evidence type="ECO:0000313" key="3">
    <source>
        <dbReference type="Proteomes" id="UP000823910"/>
    </source>
</evidence>
<protein>
    <submittedName>
        <fullName evidence="2">Uncharacterized protein</fullName>
    </submittedName>
</protein>
<accession>A0A9D2MY83</accession>